<evidence type="ECO:0000256" key="3">
    <source>
        <dbReference type="SAM" id="MobiDB-lite"/>
    </source>
</evidence>
<reference evidence="4" key="1">
    <citation type="submission" date="2022-07" db="EMBL/GenBank/DDBJ databases">
        <title>Fungi with potential for degradation of polypropylene.</title>
        <authorList>
            <person name="Gostincar C."/>
        </authorList>
    </citation>
    <scope>NUCLEOTIDE SEQUENCE</scope>
    <source>
        <strain evidence="4">EXF-13308</strain>
    </source>
</reference>
<dbReference type="EMBL" id="JANBVO010000025">
    <property type="protein sequence ID" value="KAJ9141663.1"/>
    <property type="molecule type" value="Genomic_DNA"/>
</dbReference>
<evidence type="ECO:0000313" key="4">
    <source>
        <dbReference type="EMBL" id="KAJ9141663.1"/>
    </source>
</evidence>
<keyword evidence="1" id="KW-0433">Leucine-rich repeat</keyword>
<name>A0AA38RM58_9PEZI</name>
<keyword evidence="2" id="KW-0677">Repeat</keyword>
<feature type="compositionally biased region" description="Basic and acidic residues" evidence="3">
    <location>
        <begin position="269"/>
        <end position="288"/>
    </location>
</feature>
<feature type="region of interest" description="Disordered" evidence="3">
    <location>
        <begin position="1"/>
        <end position="138"/>
    </location>
</feature>
<evidence type="ECO:0000256" key="2">
    <source>
        <dbReference type="ARBA" id="ARBA00022737"/>
    </source>
</evidence>
<dbReference type="SUPFAM" id="SSF52047">
    <property type="entry name" value="RNI-like"/>
    <property type="match status" value="1"/>
</dbReference>
<feature type="compositionally biased region" description="Basic and acidic residues" evidence="3">
    <location>
        <begin position="296"/>
        <end position="319"/>
    </location>
</feature>
<dbReference type="Proteomes" id="UP001174694">
    <property type="component" value="Unassembled WGS sequence"/>
</dbReference>
<comment type="caution">
    <text evidence="4">The sequence shown here is derived from an EMBL/GenBank/DDBJ whole genome shotgun (WGS) entry which is preliminary data.</text>
</comment>
<evidence type="ECO:0000256" key="1">
    <source>
        <dbReference type="ARBA" id="ARBA00022614"/>
    </source>
</evidence>
<dbReference type="PANTHER" id="PTHR24112">
    <property type="entry name" value="LEUCINE-RICH REPEAT, ISOFORM F-RELATED"/>
    <property type="match status" value="1"/>
</dbReference>
<protein>
    <submittedName>
        <fullName evidence="4">MAP protein 1</fullName>
    </submittedName>
</protein>
<feature type="compositionally biased region" description="Basic and acidic residues" evidence="3">
    <location>
        <begin position="369"/>
        <end position="385"/>
    </location>
</feature>
<feature type="compositionally biased region" description="Polar residues" evidence="3">
    <location>
        <begin position="60"/>
        <end position="71"/>
    </location>
</feature>
<dbReference type="PANTHER" id="PTHR24112:SF9">
    <property type="entry name" value="PROTEIN PHOSPHATASE 1 REGULATORY SUBUNIT 37"/>
    <property type="match status" value="1"/>
</dbReference>
<dbReference type="InterPro" id="IPR051279">
    <property type="entry name" value="PP1-Reg/Actin-Interact_Protein"/>
</dbReference>
<feature type="compositionally biased region" description="Basic and acidic residues" evidence="3">
    <location>
        <begin position="351"/>
        <end position="361"/>
    </location>
</feature>
<organism evidence="4 5">
    <name type="scientific">Pleurostoma richardsiae</name>
    <dbReference type="NCBI Taxonomy" id="41990"/>
    <lineage>
        <taxon>Eukaryota</taxon>
        <taxon>Fungi</taxon>
        <taxon>Dikarya</taxon>
        <taxon>Ascomycota</taxon>
        <taxon>Pezizomycotina</taxon>
        <taxon>Sordariomycetes</taxon>
        <taxon>Sordariomycetidae</taxon>
        <taxon>Calosphaeriales</taxon>
        <taxon>Pleurostomataceae</taxon>
        <taxon>Pleurostoma</taxon>
    </lineage>
</organism>
<dbReference type="Gene3D" id="3.80.10.10">
    <property type="entry name" value="Ribonuclease Inhibitor"/>
    <property type="match status" value="2"/>
</dbReference>
<dbReference type="AlphaFoldDB" id="A0AA38RM58"/>
<keyword evidence="5" id="KW-1185">Reference proteome</keyword>
<feature type="region of interest" description="Disordered" evidence="3">
    <location>
        <begin position="1200"/>
        <end position="1220"/>
    </location>
</feature>
<feature type="compositionally biased region" description="Polar residues" evidence="3">
    <location>
        <begin position="413"/>
        <end position="427"/>
    </location>
</feature>
<evidence type="ECO:0000313" key="5">
    <source>
        <dbReference type="Proteomes" id="UP001174694"/>
    </source>
</evidence>
<proteinExistence type="predicted"/>
<dbReference type="InterPro" id="IPR032675">
    <property type="entry name" value="LRR_dom_sf"/>
</dbReference>
<feature type="compositionally biased region" description="Polar residues" evidence="3">
    <location>
        <begin position="95"/>
        <end position="138"/>
    </location>
</feature>
<feature type="compositionally biased region" description="Low complexity" evidence="3">
    <location>
        <begin position="23"/>
        <end position="35"/>
    </location>
</feature>
<accession>A0AA38RM58</accession>
<gene>
    <name evidence="4" type="ORF">NKR23_g7838</name>
</gene>
<sequence length="1220" mass="133430">MEQIHGIDVSWMTHGSPKDKAGRITTTRRSTVSSEHPSRESPSHSPLSASPPPLSPTTSNGHDSPSANATSAPRPIPISRPGFHRTNSSERRTDSPQATSLGSSPARRSSWFSNISQKFSTSAPQSPPQANHTPAQQAEISVPKITPAKNAVLQHGVRHQGEGPYTPAPPKTGQAGILHVFRRLSTSSGQLTAAHKANVSNHGLVERRVLNVDRHRERCALPELDQAKLRRVSFSVDVEIAPMPKYGEDDSLAKKICAVGDRVQKRKISEKGEGEALKHPHAVEDQKEQSGVVKATGEHLPKEPEKEGTEQPKTAKEAPKTVQDAPKPTQDVPKPVQEVSKTAQEAPKTSPETKDAVDGLSEKSAAAAETRKKEKKKKSEEERKARKERKRKLAEANGQIPLELYIDSDDSDNLSPTNGSTPRTQLAPTTNPVRIYRRCCQLRETPILKKITEQLSNVANTSAEPGIVEKLDLTGYWMQLADLVTLGDYLAVVPIKEVILENCGLTDEGLRVILAGLLAAKKPEIKRKKPVPQPDGLTHQGGFVERLVLKNNKIGLEGWKHLCLFIYMSRTLKMLDLSSIPFPKPTATVANGQNGHQMNGNSTPSDICKLLSKSIGERLAGSKLELLNLGETGLSSQQLGNVIDGILRSGVRRLGLAHLDLDPHGLEHITNYLRSGKCEGLDLGGNDLRDHLELISDALDDANPLWALSLAECNLVPKSLCQLLPKLARLHNLRFIDLSHNRDLCKSEPSAIGILRRYLPKLHSLKRIHLADISMNSDQAIALAEILPEVPQLAHISLVENPELVKLADAKTEETQEEACALYASLLAATRVSTSIVCVDIDAPSESSGEIVKALAKQVVAYCLRNMERLPLGNAVAVFTETAAAANVSDPSYPVVLQHLVGKEEHEPDEVDDESDTAPDDDYVIGGTGVVKALACCLNNRGDDSRRQSGEFMREIETGTTAPHEHLPTGKARDMTKHLLNSARKIRARLEPALVRSRTLASRSTQDNHSYHRLLFLRNTLDGIISRCEDEFPDTRESIDSAISVSPPELPLEKVGTSISSGEAEADAVAVGSDIEEDADLRSISRSNSVISSTSRALVDEEARVLRAGHKFRSGWIKDEHYSMLLGVEEISANPNHARVLQEMLDELGDEELLAKCEEKGALRVYKEDKDEVLRKLREADPEHWERFIESQKMARANVTVGDLNGKPPSPKPDEIAVAD</sequence>
<feature type="region of interest" description="Disordered" evidence="3">
    <location>
        <begin position="269"/>
        <end position="427"/>
    </location>
</feature>